<dbReference type="Gene3D" id="1.10.1660.10">
    <property type="match status" value="1"/>
</dbReference>
<dbReference type="EMBL" id="PEML01000111">
    <property type="protein sequence ID" value="RTI08184.1"/>
    <property type="molecule type" value="Genomic_DNA"/>
</dbReference>
<dbReference type="Proteomes" id="UP000287155">
    <property type="component" value="Unassembled WGS sequence"/>
</dbReference>
<dbReference type="PRINTS" id="PR00040">
    <property type="entry name" value="HTHMERR"/>
</dbReference>
<feature type="domain" description="HTH merR-type" evidence="3">
    <location>
        <begin position="1"/>
        <end position="70"/>
    </location>
</feature>
<dbReference type="Proteomes" id="UP000286928">
    <property type="component" value="Unassembled WGS sequence"/>
</dbReference>
<keyword evidence="1" id="KW-0238">DNA-binding</keyword>
<dbReference type="EMBL" id="PEMD01000286">
    <property type="protein sequence ID" value="RTH30819.1"/>
    <property type="molecule type" value="Genomic_DNA"/>
</dbReference>
<evidence type="ECO:0000313" key="8">
    <source>
        <dbReference type="Proteomes" id="UP000287155"/>
    </source>
</evidence>
<evidence type="ECO:0000313" key="7">
    <source>
        <dbReference type="Proteomes" id="UP000286928"/>
    </source>
</evidence>
<feature type="coiled-coil region" evidence="2">
    <location>
        <begin position="82"/>
        <end position="109"/>
    </location>
</feature>
<organism evidence="6 8">
    <name type="scientific">Thermus scotoductus</name>
    <dbReference type="NCBI Taxonomy" id="37636"/>
    <lineage>
        <taxon>Bacteria</taxon>
        <taxon>Thermotogati</taxon>
        <taxon>Deinococcota</taxon>
        <taxon>Deinococci</taxon>
        <taxon>Thermales</taxon>
        <taxon>Thermaceae</taxon>
        <taxon>Thermus</taxon>
    </lineage>
</organism>
<accession>A0A430V2M1</accession>
<dbReference type="InterPro" id="IPR009061">
    <property type="entry name" value="DNA-bd_dom_put_sf"/>
</dbReference>
<dbReference type="CDD" id="cd04770">
    <property type="entry name" value="HTH_HMRTR"/>
    <property type="match status" value="1"/>
</dbReference>
<evidence type="ECO:0000259" key="3">
    <source>
        <dbReference type="PROSITE" id="PS50937"/>
    </source>
</evidence>
<dbReference type="PROSITE" id="PS50937">
    <property type="entry name" value="HTH_MERR_2"/>
    <property type="match status" value="1"/>
</dbReference>
<dbReference type="PROSITE" id="PS00552">
    <property type="entry name" value="HTH_MERR_1"/>
    <property type="match status" value="1"/>
</dbReference>
<dbReference type="Proteomes" id="UP000287962">
    <property type="component" value="Unassembled WGS sequence"/>
</dbReference>
<protein>
    <submittedName>
        <fullName evidence="6">Heavy metal-responsive transcriptional regulator</fullName>
    </submittedName>
</protein>
<reference evidence="7 8" key="2">
    <citation type="journal article" date="2019" name="Extremophiles">
        <title>Biogeography of thermophiles and predominance of Thermus scotoductus in domestic water heaters.</title>
        <authorList>
            <person name="Wilpiszeski R.L."/>
            <person name="Zhang Z."/>
            <person name="House C.H."/>
        </authorList>
    </citation>
    <scope>NUCLEOTIDE SEQUENCE [LARGE SCALE GENOMIC DNA]</scope>
    <source>
        <strain evidence="5 9">12_S12</strain>
        <strain evidence="6 8">14_S14</strain>
        <strain evidence="4 7">20_S20</strain>
    </source>
</reference>
<evidence type="ECO:0000313" key="5">
    <source>
        <dbReference type="EMBL" id="RTI08184.1"/>
    </source>
</evidence>
<evidence type="ECO:0000256" key="2">
    <source>
        <dbReference type="SAM" id="Coils"/>
    </source>
</evidence>
<gene>
    <name evidence="5" type="ORF">CSW25_04875</name>
    <name evidence="6" type="ORF">CSW27_02565</name>
    <name evidence="4" type="ORF">CSW33_09480</name>
</gene>
<dbReference type="SMART" id="SM00422">
    <property type="entry name" value="HTH_MERR"/>
    <property type="match status" value="1"/>
</dbReference>
<comment type="caution">
    <text evidence="6">The sequence shown here is derived from an EMBL/GenBank/DDBJ whole genome shotgun (WGS) entry which is preliminary data.</text>
</comment>
<reference evidence="5" key="1">
    <citation type="submission" date="2017-10" db="EMBL/GenBank/DDBJ databases">
        <authorList>
            <person name="Wilpiszeski R.L."/>
            <person name="Zhidan Z."/>
            <person name="House C.H."/>
        </authorList>
    </citation>
    <scope>NUCLEOTIDE SEQUENCE</scope>
    <source>
        <strain evidence="5">12_S12</strain>
    </source>
</reference>
<name>A0A430V2M1_THESC</name>
<dbReference type="InterPro" id="IPR047057">
    <property type="entry name" value="MerR_fam"/>
</dbReference>
<sequence length="135" mass="15281">MYRIGELAKQTGVSPDTLRFYERIGLVHPIARSEGGYRLYGVEAIRRLNFIKQAQALGLTLEEIRAVLEVMEEGRPPCADVRRVLRQKVALLERRIAELTALRNALAERLRWAEAHPDPACDGQDHCVYLDSTPA</sequence>
<dbReference type="GO" id="GO:0003677">
    <property type="term" value="F:DNA binding"/>
    <property type="evidence" value="ECO:0007669"/>
    <property type="project" value="UniProtKB-KW"/>
</dbReference>
<keyword evidence="9" id="KW-1185">Reference proteome</keyword>
<dbReference type="Pfam" id="PF13411">
    <property type="entry name" value="MerR_1"/>
    <property type="match status" value="1"/>
</dbReference>
<dbReference type="InterPro" id="IPR000551">
    <property type="entry name" value="MerR-type_HTH_dom"/>
</dbReference>
<dbReference type="RefSeq" id="WP_126165216.1">
    <property type="nucleotide sequence ID" value="NZ_PELO01000295.1"/>
</dbReference>
<proteinExistence type="predicted"/>
<evidence type="ECO:0000313" key="6">
    <source>
        <dbReference type="EMBL" id="RTI17018.1"/>
    </source>
</evidence>
<dbReference type="EMBL" id="PEMJ01000055">
    <property type="protein sequence ID" value="RTI17018.1"/>
    <property type="molecule type" value="Genomic_DNA"/>
</dbReference>
<evidence type="ECO:0000256" key="1">
    <source>
        <dbReference type="ARBA" id="ARBA00023125"/>
    </source>
</evidence>
<dbReference type="PANTHER" id="PTHR30204:SF92">
    <property type="entry name" value="HTH-TYPE TRANSCRIPTIONAL REGULATOR ZNTR"/>
    <property type="match status" value="1"/>
</dbReference>
<evidence type="ECO:0000313" key="4">
    <source>
        <dbReference type="EMBL" id="RTH30819.1"/>
    </source>
</evidence>
<evidence type="ECO:0000313" key="9">
    <source>
        <dbReference type="Proteomes" id="UP000287962"/>
    </source>
</evidence>
<dbReference type="SUPFAM" id="SSF46955">
    <property type="entry name" value="Putative DNA-binding domain"/>
    <property type="match status" value="1"/>
</dbReference>
<keyword evidence="2" id="KW-0175">Coiled coil</keyword>
<dbReference type="PANTHER" id="PTHR30204">
    <property type="entry name" value="REDOX-CYCLING DRUG-SENSING TRANSCRIPTIONAL ACTIVATOR SOXR"/>
    <property type="match status" value="1"/>
</dbReference>
<dbReference type="GO" id="GO:0003700">
    <property type="term" value="F:DNA-binding transcription factor activity"/>
    <property type="evidence" value="ECO:0007669"/>
    <property type="project" value="InterPro"/>
</dbReference>
<dbReference type="AlphaFoldDB" id="A0A430V2M1"/>